<evidence type="ECO:0000313" key="8">
    <source>
        <dbReference type="EMBL" id="KAJ5552397.1"/>
    </source>
</evidence>
<comment type="similarity">
    <text evidence="1">Belongs to the TMEM53 family.</text>
</comment>
<dbReference type="AlphaFoldDB" id="A0AAD6D2D5"/>
<dbReference type="SUPFAM" id="SSF53474">
    <property type="entry name" value="alpha/beta-Hydrolases"/>
    <property type="match status" value="1"/>
</dbReference>
<feature type="transmembrane region" description="Helical" evidence="7">
    <location>
        <begin position="172"/>
        <end position="192"/>
    </location>
</feature>
<keyword evidence="9" id="KW-1185">Reference proteome</keyword>
<evidence type="ECO:0000256" key="4">
    <source>
        <dbReference type="ARBA" id="ARBA00023136"/>
    </source>
</evidence>
<dbReference type="GO" id="GO:0072330">
    <property type="term" value="P:monocarboxylic acid biosynthetic process"/>
    <property type="evidence" value="ECO:0007669"/>
    <property type="project" value="UniProtKB-ARBA"/>
</dbReference>
<evidence type="ECO:0000256" key="3">
    <source>
        <dbReference type="ARBA" id="ARBA00022989"/>
    </source>
</evidence>
<dbReference type="EMBL" id="JAQIZZ010000002">
    <property type="protein sequence ID" value="KAJ5552397.1"/>
    <property type="molecule type" value="Genomic_DNA"/>
</dbReference>
<evidence type="ECO:0000256" key="6">
    <source>
        <dbReference type="ARBA" id="ARBA00034303"/>
    </source>
</evidence>
<evidence type="ECO:0008006" key="10">
    <source>
        <dbReference type="Google" id="ProtNLM"/>
    </source>
</evidence>
<dbReference type="InterPro" id="IPR029058">
    <property type="entry name" value="AB_hydrolase_fold"/>
</dbReference>
<evidence type="ECO:0000313" key="9">
    <source>
        <dbReference type="Proteomes" id="UP001220324"/>
    </source>
</evidence>
<comment type="caution">
    <text evidence="8">The sequence shown here is derived from an EMBL/GenBank/DDBJ whole genome shotgun (WGS) entry which is preliminary data.</text>
</comment>
<reference evidence="8 9" key="1">
    <citation type="journal article" date="2023" name="IMA Fungus">
        <title>Comparative genomic study of the Penicillium genus elucidates a diverse pangenome and 15 lateral gene transfer events.</title>
        <authorList>
            <person name="Petersen C."/>
            <person name="Sorensen T."/>
            <person name="Nielsen M.R."/>
            <person name="Sondergaard T.E."/>
            <person name="Sorensen J.L."/>
            <person name="Fitzpatrick D.A."/>
            <person name="Frisvad J.C."/>
            <person name="Nielsen K.L."/>
        </authorList>
    </citation>
    <scope>NUCLEOTIDE SEQUENCE [LARGE SCALE GENOMIC DNA]</scope>
    <source>
        <strain evidence="8 9">IBT 35679</strain>
    </source>
</reference>
<proteinExistence type="inferred from homology"/>
<dbReference type="GO" id="GO:0005640">
    <property type="term" value="C:nuclear outer membrane"/>
    <property type="evidence" value="ECO:0007669"/>
    <property type="project" value="UniProtKB-SubCell"/>
</dbReference>
<keyword evidence="5" id="KW-0539">Nucleus</keyword>
<dbReference type="GO" id="GO:0017000">
    <property type="term" value="P:antibiotic biosynthetic process"/>
    <property type="evidence" value="ECO:0007669"/>
    <property type="project" value="UniProtKB-ARBA"/>
</dbReference>
<dbReference type="PANTHER" id="PTHR12265">
    <property type="entry name" value="TRANSMEMBRANE PROTEIN 53"/>
    <property type="match status" value="1"/>
</dbReference>
<keyword evidence="3 7" id="KW-1133">Transmembrane helix</keyword>
<sequence length="282" mass="31740">MALPSFSRVNRIVSIQDPANFVALSAEGLRSSKALPRASPQTILFLSWGDAKSRYIEKYTSLYSELYPEAKIIIVETGMADFFWRPESNQRKLIEPVVKVLSELDDDTLLVHVMSNAGSTRWAKINKIYHQSTGRTLSSAVTILDSAPGRAHFKQTWASLLQSLPRALLPRIALGFIFGTVLCIMHLGMLVLPGPDVYDSMRAQMNDTAASVKGTPRCYIYSEEDEIIGWEDVEEHAKDARRKGWSVEQVKFQGSTHVGHLKQDPEIYRQAIVRTWSRSSKL</sequence>
<protein>
    <recommendedName>
        <fullName evidence="10">Transmembrane protein 53</fullName>
    </recommendedName>
</protein>
<dbReference type="PANTHER" id="PTHR12265:SF30">
    <property type="entry name" value="TRANSMEMBRANE PROTEIN 53"/>
    <property type="match status" value="1"/>
</dbReference>
<comment type="subcellular location">
    <subcellularLocation>
        <location evidence="6">Nucleus outer membrane</location>
        <topology evidence="6">Single-pass membrane protein</topology>
    </subcellularLocation>
</comment>
<dbReference type="Proteomes" id="UP001220324">
    <property type="component" value="Unassembled WGS sequence"/>
</dbReference>
<dbReference type="InterPro" id="IPR008547">
    <property type="entry name" value="DUF829_TMEM53"/>
</dbReference>
<name>A0AAD6D2D5_9EURO</name>
<keyword evidence="4 7" id="KW-0472">Membrane</keyword>
<evidence type="ECO:0000256" key="5">
    <source>
        <dbReference type="ARBA" id="ARBA00023242"/>
    </source>
</evidence>
<gene>
    <name evidence="8" type="ORF">N7494_001775</name>
</gene>
<accession>A0AAD6D2D5</accession>
<evidence type="ECO:0000256" key="7">
    <source>
        <dbReference type="SAM" id="Phobius"/>
    </source>
</evidence>
<organism evidence="8 9">
    <name type="scientific">Penicillium frequentans</name>
    <dbReference type="NCBI Taxonomy" id="3151616"/>
    <lineage>
        <taxon>Eukaryota</taxon>
        <taxon>Fungi</taxon>
        <taxon>Dikarya</taxon>
        <taxon>Ascomycota</taxon>
        <taxon>Pezizomycotina</taxon>
        <taxon>Eurotiomycetes</taxon>
        <taxon>Eurotiomycetidae</taxon>
        <taxon>Eurotiales</taxon>
        <taxon>Aspergillaceae</taxon>
        <taxon>Penicillium</taxon>
    </lineage>
</organism>
<dbReference type="Pfam" id="PF05705">
    <property type="entry name" value="DUF829"/>
    <property type="match status" value="1"/>
</dbReference>
<evidence type="ECO:0000256" key="1">
    <source>
        <dbReference type="ARBA" id="ARBA00007387"/>
    </source>
</evidence>
<evidence type="ECO:0000256" key="2">
    <source>
        <dbReference type="ARBA" id="ARBA00022692"/>
    </source>
</evidence>
<keyword evidence="2 7" id="KW-0812">Transmembrane</keyword>